<evidence type="ECO:0000256" key="1">
    <source>
        <dbReference type="ARBA" id="ARBA00004604"/>
    </source>
</evidence>
<comment type="subcellular location">
    <subcellularLocation>
        <location evidence="1">Nucleus</location>
        <location evidence="1">Nucleolus</location>
    </subcellularLocation>
</comment>
<keyword evidence="2 4" id="KW-0694">RNA-binding</keyword>
<dbReference type="Proteomes" id="UP000691718">
    <property type="component" value="Unassembled WGS sequence"/>
</dbReference>
<dbReference type="InterPro" id="IPR000504">
    <property type="entry name" value="RRM_dom"/>
</dbReference>
<dbReference type="PANTHER" id="PTHR46754">
    <property type="entry name" value="MKI67 FHA DOMAIN-INTERACTING NUCLEOLAR PHOSPHOPROTEIN"/>
    <property type="match status" value="1"/>
</dbReference>
<evidence type="ECO:0000256" key="4">
    <source>
        <dbReference type="PROSITE-ProRule" id="PRU00176"/>
    </source>
</evidence>
<gene>
    <name evidence="7" type="ORF">PAPOLLO_LOCUS22187</name>
</gene>
<dbReference type="SMART" id="SM00360">
    <property type="entry name" value="RRM"/>
    <property type="match status" value="1"/>
</dbReference>
<feature type="domain" description="RRM" evidence="6">
    <location>
        <begin position="58"/>
        <end position="136"/>
    </location>
</feature>
<organism evidence="7 8">
    <name type="scientific">Parnassius apollo</name>
    <name type="common">Apollo butterfly</name>
    <name type="synonym">Papilio apollo</name>
    <dbReference type="NCBI Taxonomy" id="110799"/>
    <lineage>
        <taxon>Eukaryota</taxon>
        <taxon>Metazoa</taxon>
        <taxon>Ecdysozoa</taxon>
        <taxon>Arthropoda</taxon>
        <taxon>Hexapoda</taxon>
        <taxon>Insecta</taxon>
        <taxon>Pterygota</taxon>
        <taxon>Neoptera</taxon>
        <taxon>Endopterygota</taxon>
        <taxon>Lepidoptera</taxon>
        <taxon>Glossata</taxon>
        <taxon>Ditrysia</taxon>
        <taxon>Papilionoidea</taxon>
        <taxon>Papilionidae</taxon>
        <taxon>Parnassiinae</taxon>
        <taxon>Parnassini</taxon>
        <taxon>Parnassius</taxon>
        <taxon>Parnassius</taxon>
    </lineage>
</organism>
<feature type="compositionally biased region" description="Basic and acidic residues" evidence="5">
    <location>
        <begin position="423"/>
        <end position="435"/>
    </location>
</feature>
<keyword evidence="3" id="KW-0539">Nucleus</keyword>
<keyword evidence="8" id="KW-1185">Reference proteome</keyword>
<dbReference type="OrthoDB" id="21467at2759"/>
<sequence length="473" mass="54086">MEENVALDSSKQKQFVKSLKGLKKLMKKSGAIPDKPEKKEIKPIQDGKVSKKRFKARGLVYLSHIPHGFYEHQMTEYFKQFGVVTNARVIRSKHTGRSKGHAFVEFKDTAVAQIVAETMNNYLMGKRLIKAVYIPPKDQRRNARRKNWNAQNNLGNKIRLNMKKAYNADKSENEELKIASKLLANLSNTKKKLKELGIDYDFFTPVDIPEGLSDKGQAVKEEKKEDKSNIDEKLNKKNKKEAVKRSTEMNETTDENIDETQNKQDEQKAKKKPKNQTKLNKTNDTPNDKKLSSISKSNSNTDNSKQNKKKIDGKKNKIVNEAEPEGNKHAQEQKQQKLKAAGVKPPEDFIKLGEDEDDSDSSYQFDSDEYENMINNEDESTDNDETDNDGDSNEELDISESKDLPPKSKNKGKQVIVQSVKPSEPKDKPKQESKQKPQQAKRKKPEKVAVQSKKPKFEKQSSKKLPNKQIKKK</sequence>
<accession>A0A8S3XV47</accession>
<dbReference type="GO" id="GO:0003723">
    <property type="term" value="F:RNA binding"/>
    <property type="evidence" value="ECO:0007669"/>
    <property type="project" value="UniProtKB-UniRule"/>
</dbReference>
<evidence type="ECO:0000259" key="6">
    <source>
        <dbReference type="PROSITE" id="PS50102"/>
    </source>
</evidence>
<evidence type="ECO:0000256" key="3">
    <source>
        <dbReference type="ARBA" id="ARBA00023242"/>
    </source>
</evidence>
<dbReference type="AlphaFoldDB" id="A0A8S3XV47"/>
<feature type="compositionally biased region" description="Acidic residues" evidence="5">
    <location>
        <begin position="354"/>
        <end position="398"/>
    </location>
</feature>
<reference evidence="7" key="1">
    <citation type="submission" date="2021-04" db="EMBL/GenBank/DDBJ databases">
        <authorList>
            <person name="Tunstrom K."/>
        </authorList>
    </citation>
    <scope>NUCLEOTIDE SEQUENCE</scope>
</reference>
<feature type="compositionally biased region" description="Basic and acidic residues" evidence="5">
    <location>
        <begin position="217"/>
        <end position="248"/>
    </location>
</feature>
<evidence type="ECO:0000256" key="5">
    <source>
        <dbReference type="SAM" id="MobiDB-lite"/>
    </source>
</evidence>
<evidence type="ECO:0000313" key="8">
    <source>
        <dbReference type="Proteomes" id="UP000691718"/>
    </source>
</evidence>
<evidence type="ECO:0000256" key="2">
    <source>
        <dbReference type="ARBA" id="ARBA00022884"/>
    </source>
</evidence>
<feature type="compositionally biased region" description="Low complexity" evidence="5">
    <location>
        <begin position="292"/>
        <end position="304"/>
    </location>
</feature>
<feature type="compositionally biased region" description="Basic and acidic residues" evidence="5">
    <location>
        <begin position="309"/>
        <end position="335"/>
    </location>
</feature>
<dbReference type="CDD" id="cd12307">
    <property type="entry name" value="RRM_NIFK_like"/>
    <property type="match status" value="1"/>
</dbReference>
<comment type="caution">
    <text evidence="7">The sequence shown here is derived from an EMBL/GenBank/DDBJ whole genome shotgun (WGS) entry which is preliminary data.</text>
</comment>
<dbReference type="EMBL" id="CAJQZP010001359">
    <property type="protein sequence ID" value="CAG5041501.1"/>
    <property type="molecule type" value="Genomic_DNA"/>
</dbReference>
<protein>
    <submittedName>
        <fullName evidence="7">(apollo) hypothetical protein</fullName>
    </submittedName>
</protein>
<feature type="region of interest" description="Disordered" evidence="5">
    <location>
        <begin position="211"/>
        <end position="473"/>
    </location>
</feature>
<dbReference type="PROSITE" id="PS50102">
    <property type="entry name" value="RRM"/>
    <property type="match status" value="1"/>
</dbReference>
<evidence type="ECO:0000313" key="7">
    <source>
        <dbReference type="EMBL" id="CAG5041501.1"/>
    </source>
</evidence>
<proteinExistence type="predicted"/>
<dbReference type="GO" id="GO:0005730">
    <property type="term" value="C:nucleolus"/>
    <property type="evidence" value="ECO:0007669"/>
    <property type="project" value="UniProtKB-SubCell"/>
</dbReference>
<name>A0A8S3XV47_PARAO</name>
<dbReference type="Pfam" id="PF00076">
    <property type="entry name" value="RRM_1"/>
    <property type="match status" value="1"/>
</dbReference>